<comment type="catalytic activity">
    <reaction evidence="1">
        <text>ATP + protein L-histidine = ADP + protein N-phospho-L-histidine.</text>
        <dbReference type="EC" id="2.7.13.3"/>
    </reaction>
</comment>
<evidence type="ECO:0000256" key="10">
    <source>
        <dbReference type="ARBA" id="ARBA00022723"/>
    </source>
</evidence>
<dbReference type="PANTHER" id="PTHR24421">
    <property type="entry name" value="NITRATE/NITRITE SENSOR PROTEIN NARX-RELATED"/>
    <property type="match status" value="1"/>
</dbReference>
<dbReference type="SMART" id="SM00387">
    <property type="entry name" value="HATPase_c"/>
    <property type="match status" value="1"/>
</dbReference>
<keyword evidence="19" id="KW-0472">Membrane</keyword>
<keyword evidence="22" id="KW-1185">Reference proteome</keyword>
<accession>A0A1G7KSW0</accession>
<evidence type="ECO:0000256" key="16">
    <source>
        <dbReference type="ARBA" id="ARBA00023014"/>
    </source>
</evidence>
<keyword evidence="16" id="KW-0411">Iron-sulfur</keyword>
<evidence type="ECO:0000256" key="19">
    <source>
        <dbReference type="SAM" id="Phobius"/>
    </source>
</evidence>
<feature type="transmembrane region" description="Helical" evidence="19">
    <location>
        <begin position="739"/>
        <end position="758"/>
    </location>
</feature>
<dbReference type="GO" id="GO:0005524">
    <property type="term" value="F:ATP binding"/>
    <property type="evidence" value="ECO:0007669"/>
    <property type="project" value="UniProtKB-KW"/>
</dbReference>
<dbReference type="EC" id="2.7.13.3" evidence="4"/>
<keyword evidence="9" id="KW-0808">Transferase</keyword>
<comment type="function">
    <text evidence="17">Member of the two-component regulatory system NreB/NreC involved in the control of dissimilatory nitrate/nitrite reduction in response to oxygen. NreB functions as a direct oxygen sensor histidine kinase which is autophosphorylated, in the absence of oxygen, probably at the conserved histidine residue, and transfers its phosphate group probably to a conserved aspartate residue of NreC. NreB/NreC activates the expression of the nitrate (narGHJI) and nitrite (nir) reductase operons, as well as the putative nitrate transporter gene narT.</text>
</comment>
<comment type="subcellular location">
    <subcellularLocation>
        <location evidence="3">Cytoplasm</location>
    </subcellularLocation>
</comment>
<dbReference type="GO" id="GO:0016020">
    <property type="term" value="C:membrane"/>
    <property type="evidence" value="ECO:0007669"/>
    <property type="project" value="InterPro"/>
</dbReference>
<dbReference type="InterPro" id="IPR011110">
    <property type="entry name" value="Reg_prop"/>
</dbReference>
<evidence type="ECO:0000256" key="17">
    <source>
        <dbReference type="ARBA" id="ARBA00024827"/>
    </source>
</evidence>
<keyword evidence="6" id="KW-0004">4Fe-4S</keyword>
<dbReference type="InterPro" id="IPR050482">
    <property type="entry name" value="Sensor_HK_TwoCompSys"/>
</dbReference>
<keyword evidence="8" id="KW-0597">Phosphoprotein</keyword>
<dbReference type="InterPro" id="IPR036890">
    <property type="entry name" value="HATPase_C_sf"/>
</dbReference>
<evidence type="ECO:0000256" key="7">
    <source>
        <dbReference type="ARBA" id="ARBA00022490"/>
    </source>
</evidence>
<dbReference type="InterPro" id="IPR015943">
    <property type="entry name" value="WD40/YVTN_repeat-like_dom_sf"/>
</dbReference>
<evidence type="ECO:0000256" key="9">
    <source>
        <dbReference type="ARBA" id="ARBA00022679"/>
    </source>
</evidence>
<dbReference type="InterPro" id="IPR005467">
    <property type="entry name" value="His_kinase_dom"/>
</dbReference>
<keyword evidence="19" id="KW-0812">Transmembrane</keyword>
<keyword evidence="7" id="KW-0963">Cytoplasm</keyword>
<dbReference type="PROSITE" id="PS50109">
    <property type="entry name" value="HIS_KIN"/>
    <property type="match status" value="1"/>
</dbReference>
<evidence type="ECO:0000256" key="14">
    <source>
        <dbReference type="ARBA" id="ARBA00023004"/>
    </source>
</evidence>
<keyword evidence="12" id="KW-0418">Kinase</keyword>
<dbReference type="GO" id="GO:0005737">
    <property type="term" value="C:cytoplasm"/>
    <property type="evidence" value="ECO:0007669"/>
    <property type="project" value="UniProtKB-SubCell"/>
</dbReference>
<proteinExistence type="predicted"/>
<evidence type="ECO:0000256" key="8">
    <source>
        <dbReference type="ARBA" id="ARBA00022553"/>
    </source>
</evidence>
<name>A0A1G7KSW0_9BACT</name>
<sequence length="993" mass="111126">MRDHFRTTLRKILTTVLYAIATICLFSSQSGSAQYRFTQWTPDTGLPQSGVRSIILTPDGYVWVATLNGLARFDGVRFKVYDKSTTPEMTSNRLIAMVETANGDLWIQSDDYNLLRIHHGTFQALDEHYGITPREVNAITFDEGKVWILSQHRVLVWNEDKRRFERAEFSTDDFQFEPLRWRGTGFWAQRGQQIICFNRGKLFTFAMPKGIKPSEIRGVVMSINNDAWIGTNDGRMGRLGDKPANLTRESVSFTFPGLSGEDWKVEVTPDRFERRLHLPIGGIDHVFNFNALKADNEGNLWVGTETEGLYRIQRQQIKVLSEQEGLASNNTNPVFRSMSGEIWAGSSPGGLSEIRDGKVVHTFGSADGIPGTISSLFEDKEGVLWIGTHSGIRTLVHGKIRQPNITLGDTGAPLVIHQAPDGAMLFGTERGLTFYDGRMMRHLTTADGLATNDVRVVVTDRQGGLWIGGNGGVTNLRNGHINRWTESEGLPSNNIRTIFEDTYGAIWVGTYDGGIAWFRDGKWVSFNKRQGLFDNGAFQILEDEKRRFWISSNHGIYRVDRDQLVAVADKREPRVTSFAYGRADGMLSAECNAGGWPSGAKDANGLLWFPTQSGIAIVDPKKMLGVSQPPRVHIDSVSIDGLESTDNDLVRLKPSQTSLEIQYTALTYAKPEQVSFRYKLDGVDDDWQQVGLRRTAYYSHLLPGEYTFRVAARNSDGVNSLKDAEVAVSVVPSFYRRRWFVVVCVLLGLLAIAFAWRLRVKQLEQAHIRQQTFSRQLIASQEGERRRIAAELHDSLGQRLIIINNLALFLLRVKGKVKSEEEKRETIEEISGEATAAMEETRAISYALRPFQLDRLGLTRAIESLCRTVAKASEIEVERDLADIDDAFAEDLRINLYRIVQEGLNNVVKHSGATHAEVKIYRGPQQVVLTIRDNGRGIAEKPKSSNPGQGGFGMTGMRERITLLNGSFHVESSATTGTLLTIQLPVFANQTSV</sequence>
<keyword evidence="19" id="KW-1133">Transmembrane helix</keyword>
<comment type="cofactor">
    <cofactor evidence="2">
        <name>[4Fe-4S] cluster</name>
        <dbReference type="ChEBI" id="CHEBI:49883"/>
    </cofactor>
</comment>
<dbReference type="InterPro" id="IPR013783">
    <property type="entry name" value="Ig-like_fold"/>
</dbReference>
<dbReference type="InterPro" id="IPR004358">
    <property type="entry name" value="Sig_transdc_His_kin-like_C"/>
</dbReference>
<evidence type="ECO:0000256" key="6">
    <source>
        <dbReference type="ARBA" id="ARBA00022485"/>
    </source>
</evidence>
<feature type="domain" description="Histidine kinase" evidence="20">
    <location>
        <begin position="787"/>
        <end position="988"/>
    </location>
</feature>
<dbReference type="GO" id="GO:0051539">
    <property type="term" value="F:4 iron, 4 sulfur cluster binding"/>
    <property type="evidence" value="ECO:0007669"/>
    <property type="project" value="UniProtKB-KW"/>
</dbReference>
<protein>
    <recommendedName>
        <fullName evidence="5">Oxygen sensor histidine kinase NreB</fullName>
        <ecNumber evidence="4">2.7.13.3</ecNumber>
    </recommendedName>
    <alternativeName>
        <fullName evidence="18">Nitrogen regulation protein B</fullName>
    </alternativeName>
</protein>
<gene>
    <name evidence="21" type="ORF">SAMN05444167_2297</name>
</gene>
<reference evidence="21 22" key="1">
    <citation type="submission" date="2016-10" db="EMBL/GenBank/DDBJ databases">
        <authorList>
            <person name="de Groot N.N."/>
        </authorList>
    </citation>
    <scope>NUCLEOTIDE SEQUENCE [LARGE SCALE GENOMIC DNA]</scope>
    <source>
        <strain evidence="21 22">GAS232</strain>
    </source>
</reference>
<dbReference type="Gene3D" id="3.30.565.10">
    <property type="entry name" value="Histidine kinase-like ATPase, C-terminal domain"/>
    <property type="match status" value="1"/>
</dbReference>
<dbReference type="Gene3D" id="2.60.40.10">
    <property type="entry name" value="Immunoglobulins"/>
    <property type="match status" value="1"/>
</dbReference>
<dbReference type="GO" id="GO:0046983">
    <property type="term" value="F:protein dimerization activity"/>
    <property type="evidence" value="ECO:0007669"/>
    <property type="project" value="InterPro"/>
</dbReference>
<evidence type="ECO:0000256" key="2">
    <source>
        <dbReference type="ARBA" id="ARBA00001966"/>
    </source>
</evidence>
<evidence type="ECO:0000313" key="22">
    <source>
        <dbReference type="Proteomes" id="UP000182427"/>
    </source>
</evidence>
<evidence type="ECO:0000256" key="4">
    <source>
        <dbReference type="ARBA" id="ARBA00012438"/>
    </source>
</evidence>
<organism evidence="21 22">
    <name type="scientific">Terriglobus roseus</name>
    <dbReference type="NCBI Taxonomy" id="392734"/>
    <lineage>
        <taxon>Bacteria</taxon>
        <taxon>Pseudomonadati</taxon>
        <taxon>Acidobacteriota</taxon>
        <taxon>Terriglobia</taxon>
        <taxon>Terriglobales</taxon>
        <taxon>Acidobacteriaceae</taxon>
        <taxon>Terriglobus</taxon>
    </lineage>
</organism>
<dbReference type="AlphaFoldDB" id="A0A1G7KSW0"/>
<evidence type="ECO:0000259" key="20">
    <source>
        <dbReference type="PROSITE" id="PS50109"/>
    </source>
</evidence>
<dbReference type="Proteomes" id="UP000182427">
    <property type="component" value="Chromosome I"/>
</dbReference>
<dbReference type="EMBL" id="LT629690">
    <property type="protein sequence ID" value="SDF40317.1"/>
    <property type="molecule type" value="Genomic_DNA"/>
</dbReference>
<dbReference type="Pfam" id="PF07495">
    <property type="entry name" value="Y_Y_Y"/>
    <property type="match status" value="1"/>
</dbReference>
<keyword evidence="13" id="KW-0067">ATP-binding</keyword>
<evidence type="ECO:0000256" key="18">
    <source>
        <dbReference type="ARBA" id="ARBA00030800"/>
    </source>
</evidence>
<evidence type="ECO:0000256" key="11">
    <source>
        <dbReference type="ARBA" id="ARBA00022741"/>
    </source>
</evidence>
<evidence type="ECO:0000256" key="13">
    <source>
        <dbReference type="ARBA" id="ARBA00022840"/>
    </source>
</evidence>
<dbReference type="SUPFAM" id="SSF55874">
    <property type="entry name" value="ATPase domain of HSP90 chaperone/DNA topoisomerase II/histidine kinase"/>
    <property type="match status" value="1"/>
</dbReference>
<keyword evidence="15" id="KW-0902">Two-component regulatory system</keyword>
<dbReference type="GO" id="GO:0000155">
    <property type="term" value="F:phosphorelay sensor kinase activity"/>
    <property type="evidence" value="ECO:0007669"/>
    <property type="project" value="InterPro"/>
</dbReference>
<dbReference type="PRINTS" id="PR00344">
    <property type="entry name" value="BCTRLSENSOR"/>
</dbReference>
<evidence type="ECO:0000256" key="3">
    <source>
        <dbReference type="ARBA" id="ARBA00004496"/>
    </source>
</evidence>
<dbReference type="GO" id="GO:0046872">
    <property type="term" value="F:metal ion binding"/>
    <property type="evidence" value="ECO:0007669"/>
    <property type="project" value="UniProtKB-KW"/>
</dbReference>
<dbReference type="Pfam" id="PF07494">
    <property type="entry name" value="Reg_prop"/>
    <property type="match status" value="3"/>
</dbReference>
<dbReference type="InterPro" id="IPR011123">
    <property type="entry name" value="Y_Y_Y"/>
</dbReference>
<evidence type="ECO:0000313" key="21">
    <source>
        <dbReference type="EMBL" id="SDF40317.1"/>
    </source>
</evidence>
<dbReference type="PANTHER" id="PTHR24421:SF10">
    <property type="entry name" value="NITRATE_NITRITE SENSOR PROTEIN NARQ"/>
    <property type="match status" value="1"/>
</dbReference>
<keyword evidence="14" id="KW-0408">Iron</keyword>
<evidence type="ECO:0000256" key="5">
    <source>
        <dbReference type="ARBA" id="ARBA00017322"/>
    </source>
</evidence>
<dbReference type="InterPro" id="IPR003594">
    <property type="entry name" value="HATPase_dom"/>
</dbReference>
<keyword evidence="10" id="KW-0479">Metal-binding</keyword>
<evidence type="ECO:0000256" key="15">
    <source>
        <dbReference type="ARBA" id="ARBA00023012"/>
    </source>
</evidence>
<dbReference type="CDD" id="cd16917">
    <property type="entry name" value="HATPase_UhpB-NarQ-NarX-like"/>
    <property type="match status" value="1"/>
</dbReference>
<evidence type="ECO:0000256" key="12">
    <source>
        <dbReference type="ARBA" id="ARBA00022777"/>
    </source>
</evidence>
<dbReference type="Pfam" id="PF07730">
    <property type="entry name" value="HisKA_3"/>
    <property type="match status" value="1"/>
</dbReference>
<keyword evidence="11" id="KW-0547">Nucleotide-binding</keyword>
<dbReference type="SUPFAM" id="SSF63829">
    <property type="entry name" value="Calcium-dependent phosphotriesterase"/>
    <property type="match status" value="3"/>
</dbReference>
<evidence type="ECO:0000256" key="1">
    <source>
        <dbReference type="ARBA" id="ARBA00000085"/>
    </source>
</evidence>
<dbReference type="Gene3D" id="1.20.5.1930">
    <property type="match status" value="1"/>
</dbReference>
<dbReference type="Pfam" id="PF02518">
    <property type="entry name" value="HATPase_c"/>
    <property type="match status" value="1"/>
</dbReference>
<dbReference type="Gene3D" id="2.130.10.10">
    <property type="entry name" value="YVTN repeat-like/Quinoprotein amine dehydrogenase"/>
    <property type="match status" value="3"/>
</dbReference>
<dbReference type="InterPro" id="IPR011712">
    <property type="entry name" value="Sig_transdc_His_kin_sub3_dim/P"/>
</dbReference>